<dbReference type="Proteomes" id="UP000283832">
    <property type="component" value="Unassembled WGS sequence"/>
</dbReference>
<dbReference type="Pfam" id="PF06475">
    <property type="entry name" value="Glycolipid_bind"/>
    <property type="match status" value="1"/>
</dbReference>
<dbReference type="OrthoDB" id="7347529at2"/>
<name>A0A418N168_9ACTN</name>
<accession>A0A418N168</accession>
<organism evidence="2 3">
    <name type="scientific">Micromonospora radicis</name>
    <dbReference type="NCBI Taxonomy" id="1894971"/>
    <lineage>
        <taxon>Bacteria</taxon>
        <taxon>Bacillati</taxon>
        <taxon>Actinomycetota</taxon>
        <taxon>Actinomycetes</taxon>
        <taxon>Micromonosporales</taxon>
        <taxon>Micromonosporaceae</taxon>
        <taxon>Micromonospora</taxon>
    </lineage>
</organism>
<proteinExistence type="predicted"/>
<evidence type="ECO:0000313" key="2">
    <source>
        <dbReference type="EMBL" id="RIV41485.1"/>
    </source>
</evidence>
<evidence type="ECO:0000256" key="1">
    <source>
        <dbReference type="SAM" id="MobiDB-lite"/>
    </source>
</evidence>
<dbReference type="InterPro" id="IPR009467">
    <property type="entry name" value="Glycolipid-bd_prot_put"/>
</dbReference>
<gene>
    <name evidence="2" type="ORF">D2L64_01970</name>
</gene>
<evidence type="ECO:0000313" key="3">
    <source>
        <dbReference type="Proteomes" id="UP000283832"/>
    </source>
</evidence>
<reference evidence="2 3" key="1">
    <citation type="submission" date="2018-08" db="EMBL/GenBank/DDBJ databases">
        <title>Jishengella sp. nov., isolated from a root of Azadirachta indica A. Juss. var. siamensis Valenton.</title>
        <authorList>
            <person name="Kuncharoen N."/>
            <person name="Tanasupawat S."/>
            <person name="Kudo T."/>
            <person name="Ohkuma M."/>
        </authorList>
    </citation>
    <scope>NUCLEOTIDE SEQUENCE [LARGE SCALE GENOMIC DNA]</scope>
    <source>
        <strain evidence="2 3">AZ1-13</strain>
    </source>
</reference>
<sequence>MSGFDGSGGDPTGEPSNAIGRQLPSPADDVTTARAIAPVENRGTRISGMSDLERLSTTSWERSDRLFLEMGKLDRTTDGFRLSGTALYRGRGGPTSATYLVETDGARRSRSVRVELDEPTGPRVLALRADEDGRWSSAEGPLDLDFPCDDVDLAVTPATNTLAIRRLGLAVGEQATARVLWIQVPSFGLRAVEQGYHRIDRDTYRYKGRYGSYKLTVDANGMVLDYPGGGWRSAAHKLSRRLP</sequence>
<dbReference type="EMBL" id="QXEC01000001">
    <property type="protein sequence ID" value="RIV41485.1"/>
    <property type="molecule type" value="Genomic_DNA"/>
</dbReference>
<feature type="compositionally biased region" description="Gly residues" evidence="1">
    <location>
        <begin position="1"/>
        <end position="11"/>
    </location>
</feature>
<keyword evidence="3" id="KW-1185">Reference proteome</keyword>
<dbReference type="SUPFAM" id="SSF159275">
    <property type="entry name" value="PA1994-like"/>
    <property type="match status" value="1"/>
</dbReference>
<feature type="region of interest" description="Disordered" evidence="1">
    <location>
        <begin position="1"/>
        <end position="29"/>
    </location>
</feature>
<dbReference type="AlphaFoldDB" id="A0A418N168"/>
<dbReference type="RefSeq" id="WP_119572684.1">
    <property type="nucleotide sequence ID" value="NZ_QXEC01000001.1"/>
</dbReference>
<protein>
    <submittedName>
        <fullName evidence="2">Glycolipid-binding family protein</fullName>
    </submittedName>
</protein>
<comment type="caution">
    <text evidence="2">The sequence shown here is derived from an EMBL/GenBank/DDBJ whole genome shotgun (WGS) entry which is preliminary data.</text>
</comment>